<evidence type="ECO:0000313" key="1">
    <source>
        <dbReference type="EMBL" id="EUB56097.1"/>
    </source>
</evidence>
<proteinExistence type="predicted"/>
<organism evidence="1 2">
    <name type="scientific">Echinococcus granulosus</name>
    <name type="common">Hydatid tapeworm</name>
    <dbReference type="NCBI Taxonomy" id="6210"/>
    <lineage>
        <taxon>Eukaryota</taxon>
        <taxon>Metazoa</taxon>
        <taxon>Spiralia</taxon>
        <taxon>Lophotrochozoa</taxon>
        <taxon>Platyhelminthes</taxon>
        <taxon>Cestoda</taxon>
        <taxon>Eucestoda</taxon>
        <taxon>Cyclophyllidea</taxon>
        <taxon>Taeniidae</taxon>
        <taxon>Echinococcus</taxon>
        <taxon>Echinococcus granulosus group</taxon>
    </lineage>
</organism>
<evidence type="ECO:0000313" key="2">
    <source>
        <dbReference type="Proteomes" id="UP000019149"/>
    </source>
</evidence>
<dbReference type="GeneID" id="36344751"/>
<dbReference type="KEGG" id="egl:EGR_09036"/>
<dbReference type="AlphaFoldDB" id="W6UCT9"/>
<gene>
    <name evidence="1" type="ORF">EGR_09036</name>
</gene>
<accession>W6UCT9</accession>
<dbReference type="CTD" id="36344751"/>
<keyword evidence="2" id="KW-1185">Reference proteome</keyword>
<comment type="caution">
    <text evidence="1">The sequence shown here is derived from an EMBL/GenBank/DDBJ whole genome shotgun (WGS) entry which is preliminary data.</text>
</comment>
<protein>
    <submittedName>
        <fullName evidence="1">Uncharacterized protein</fullName>
    </submittedName>
</protein>
<dbReference type="EMBL" id="APAU02000129">
    <property type="protein sequence ID" value="EUB56097.1"/>
    <property type="molecule type" value="Genomic_DNA"/>
</dbReference>
<name>W6UCT9_ECHGR</name>
<sequence length="120" mass="13277">MKSAEVADCFRHCKEVVMVEEEAEMRAKKSLLATVPQATGFIRMAEIIFHSLRGLVEVITTAALFVSVSPSALVVTFIIQCYLLVELCCWLICTTDRVEASIDNGSCCYIRGQLGGNIIW</sequence>
<dbReference type="RefSeq" id="XP_024347293.1">
    <property type="nucleotide sequence ID" value="XM_024498285.1"/>
</dbReference>
<dbReference type="Proteomes" id="UP000019149">
    <property type="component" value="Unassembled WGS sequence"/>
</dbReference>
<reference evidence="1 2" key="1">
    <citation type="journal article" date="2013" name="Nat. Genet.">
        <title>The genome of the hydatid tapeworm Echinococcus granulosus.</title>
        <authorList>
            <person name="Zheng H."/>
            <person name="Zhang W."/>
            <person name="Zhang L."/>
            <person name="Zhang Z."/>
            <person name="Li J."/>
            <person name="Lu G."/>
            <person name="Zhu Y."/>
            <person name="Wang Y."/>
            <person name="Huang Y."/>
            <person name="Liu J."/>
            <person name="Kang H."/>
            <person name="Chen J."/>
            <person name="Wang L."/>
            <person name="Chen A."/>
            <person name="Yu S."/>
            <person name="Gao Z."/>
            <person name="Jin L."/>
            <person name="Gu W."/>
            <person name="Wang Z."/>
            <person name="Zhao L."/>
            <person name="Shi B."/>
            <person name="Wen H."/>
            <person name="Lin R."/>
            <person name="Jones M.K."/>
            <person name="Brejova B."/>
            <person name="Vinar T."/>
            <person name="Zhao G."/>
            <person name="McManus D.P."/>
            <person name="Chen Z."/>
            <person name="Zhou Y."/>
            <person name="Wang S."/>
        </authorList>
    </citation>
    <scope>NUCLEOTIDE SEQUENCE [LARGE SCALE GENOMIC DNA]</scope>
</reference>